<dbReference type="EMBL" id="CAUYUJ010006449">
    <property type="protein sequence ID" value="CAK0817398.1"/>
    <property type="molecule type" value="Genomic_DNA"/>
</dbReference>
<feature type="non-terminal residue" evidence="1">
    <location>
        <position position="293"/>
    </location>
</feature>
<keyword evidence="2" id="KW-1185">Reference proteome</keyword>
<reference evidence="1" key="1">
    <citation type="submission" date="2023-10" db="EMBL/GenBank/DDBJ databases">
        <authorList>
            <person name="Chen Y."/>
            <person name="Shah S."/>
            <person name="Dougan E. K."/>
            <person name="Thang M."/>
            <person name="Chan C."/>
        </authorList>
    </citation>
    <scope>NUCLEOTIDE SEQUENCE [LARGE SCALE GENOMIC DNA]</scope>
</reference>
<gene>
    <name evidence="1" type="ORF">PCOR1329_LOCUS20032</name>
</gene>
<evidence type="ECO:0000313" key="1">
    <source>
        <dbReference type="EMBL" id="CAK0817398.1"/>
    </source>
</evidence>
<protein>
    <recommendedName>
        <fullName evidence="3">Protein kinase domain-containing protein</fullName>
    </recommendedName>
</protein>
<proteinExistence type="predicted"/>
<organism evidence="1 2">
    <name type="scientific">Prorocentrum cordatum</name>
    <dbReference type="NCBI Taxonomy" id="2364126"/>
    <lineage>
        <taxon>Eukaryota</taxon>
        <taxon>Sar</taxon>
        <taxon>Alveolata</taxon>
        <taxon>Dinophyceae</taxon>
        <taxon>Prorocentrales</taxon>
        <taxon>Prorocentraceae</taxon>
        <taxon>Prorocentrum</taxon>
    </lineage>
</organism>
<feature type="non-terminal residue" evidence="1">
    <location>
        <position position="1"/>
    </location>
</feature>
<comment type="caution">
    <text evidence="1">The sequence shown here is derived from an EMBL/GenBank/DDBJ whole genome shotgun (WGS) entry which is preliminary data.</text>
</comment>
<evidence type="ECO:0008006" key="3">
    <source>
        <dbReference type="Google" id="ProtNLM"/>
    </source>
</evidence>
<sequence>AGCARSVNCTGLSDSDLQTARSLAFRATEARVDGGSRALSLMLSPVRELDPIFRATIDPVCMMHRAVWDSWLPVSILTSVMRWTSAHVTTWAQVREPISAAFLSRLRVGRATASIATWTNSANGAVYKPVDFSPWYTKQVVRKAALRRQFQKVADEMPHLVLKRQADHPNIITLVERLLVVRPKVPWQAPQNELMSAVRWLLGNGEVPFHSVEHFTDGSAFDLDADFGMAGCAVVQFPLGPGWFDPSPKCALRALGSPLMGLHQSIDGADLLAILILVRHSLAPITVRVDASY</sequence>
<evidence type="ECO:0000313" key="2">
    <source>
        <dbReference type="Proteomes" id="UP001189429"/>
    </source>
</evidence>
<accession>A0ABN9RHU7</accession>
<dbReference type="Proteomes" id="UP001189429">
    <property type="component" value="Unassembled WGS sequence"/>
</dbReference>
<name>A0ABN9RHU7_9DINO</name>